<dbReference type="PANTHER" id="PTHR43133">
    <property type="entry name" value="RNA POLYMERASE ECF-TYPE SIGMA FACTO"/>
    <property type="match status" value="1"/>
</dbReference>
<keyword evidence="3" id="KW-0731">Sigma factor</keyword>
<keyword evidence="9" id="KW-1185">Reference proteome</keyword>
<dbReference type="InterPro" id="IPR013324">
    <property type="entry name" value="RNA_pol_sigma_r3/r4-like"/>
</dbReference>
<feature type="domain" description="RNA polymerase sigma factor 70 region 4 type 2" evidence="7">
    <location>
        <begin position="109"/>
        <end position="161"/>
    </location>
</feature>
<protein>
    <submittedName>
        <fullName evidence="8">Sigma-70 family RNA polymerase sigma factor</fullName>
    </submittedName>
</protein>
<evidence type="ECO:0000256" key="4">
    <source>
        <dbReference type="ARBA" id="ARBA00023163"/>
    </source>
</evidence>
<gene>
    <name evidence="8" type="ORF">GCM10009858_31530</name>
</gene>
<proteinExistence type="inferred from homology"/>
<feature type="region of interest" description="Disordered" evidence="5">
    <location>
        <begin position="164"/>
        <end position="185"/>
    </location>
</feature>
<accession>A0ABP5Z599</accession>
<keyword evidence="4" id="KW-0804">Transcription</keyword>
<feature type="domain" description="RNA polymerase sigma-70 region 2" evidence="6">
    <location>
        <begin position="16"/>
        <end position="73"/>
    </location>
</feature>
<dbReference type="PANTHER" id="PTHR43133:SF25">
    <property type="entry name" value="RNA POLYMERASE SIGMA FACTOR RFAY-RELATED"/>
    <property type="match status" value="1"/>
</dbReference>
<evidence type="ECO:0000259" key="6">
    <source>
        <dbReference type="Pfam" id="PF04542"/>
    </source>
</evidence>
<reference evidence="9" key="1">
    <citation type="journal article" date="2019" name="Int. J. Syst. Evol. Microbiol.">
        <title>The Global Catalogue of Microorganisms (GCM) 10K type strain sequencing project: providing services to taxonomists for standard genome sequencing and annotation.</title>
        <authorList>
            <consortium name="The Broad Institute Genomics Platform"/>
            <consortium name="The Broad Institute Genome Sequencing Center for Infectious Disease"/>
            <person name="Wu L."/>
            <person name="Ma J."/>
        </authorList>
    </citation>
    <scope>NUCLEOTIDE SEQUENCE [LARGE SCALE GENOMIC DNA]</scope>
    <source>
        <strain evidence="9">JCM 16259</strain>
    </source>
</reference>
<evidence type="ECO:0000259" key="7">
    <source>
        <dbReference type="Pfam" id="PF08281"/>
    </source>
</evidence>
<dbReference type="Gene3D" id="1.10.10.10">
    <property type="entry name" value="Winged helix-like DNA-binding domain superfamily/Winged helix DNA-binding domain"/>
    <property type="match status" value="1"/>
</dbReference>
<evidence type="ECO:0000256" key="1">
    <source>
        <dbReference type="ARBA" id="ARBA00010641"/>
    </source>
</evidence>
<dbReference type="Pfam" id="PF04542">
    <property type="entry name" value="Sigma70_r2"/>
    <property type="match status" value="1"/>
</dbReference>
<evidence type="ECO:0000256" key="2">
    <source>
        <dbReference type="ARBA" id="ARBA00023015"/>
    </source>
</evidence>
<dbReference type="SUPFAM" id="SSF88659">
    <property type="entry name" value="Sigma3 and sigma4 domains of RNA polymerase sigma factors"/>
    <property type="match status" value="1"/>
</dbReference>
<evidence type="ECO:0000313" key="8">
    <source>
        <dbReference type="EMBL" id="GAA2491149.1"/>
    </source>
</evidence>
<evidence type="ECO:0000256" key="5">
    <source>
        <dbReference type="SAM" id="MobiDB-lite"/>
    </source>
</evidence>
<dbReference type="InterPro" id="IPR013249">
    <property type="entry name" value="RNA_pol_sigma70_r4_t2"/>
</dbReference>
<comment type="caution">
    <text evidence="8">The sequence shown here is derived from an EMBL/GenBank/DDBJ whole genome shotgun (WGS) entry which is preliminary data.</text>
</comment>
<dbReference type="InterPro" id="IPR007627">
    <property type="entry name" value="RNA_pol_sigma70_r2"/>
</dbReference>
<dbReference type="RefSeq" id="WP_344255960.1">
    <property type="nucleotide sequence ID" value="NZ_BAAARE010000013.1"/>
</dbReference>
<dbReference type="InterPro" id="IPR036388">
    <property type="entry name" value="WH-like_DNA-bd_sf"/>
</dbReference>
<sequence length="185" mass="20781">MRRNDEAGEVQRFSRLYRLHYAAIHGFAYRRLHDRGAAADVAAEVFLVAWRRLDQIPAAELGWLFGVAHRVVLATNRAAHPLTASLEDTEPRPEAGDLTDRYEHFEELRQVAAAVDRLSLPDRQVLLLVAWEELSGAELAAALGCSRGAAAVRLHRARTRLKRELESPAPTKEWASVTRQKGLEE</sequence>
<evidence type="ECO:0000313" key="9">
    <source>
        <dbReference type="Proteomes" id="UP001500730"/>
    </source>
</evidence>
<dbReference type="Gene3D" id="1.10.1740.10">
    <property type="match status" value="1"/>
</dbReference>
<dbReference type="InterPro" id="IPR039425">
    <property type="entry name" value="RNA_pol_sigma-70-like"/>
</dbReference>
<dbReference type="Proteomes" id="UP001500730">
    <property type="component" value="Unassembled WGS sequence"/>
</dbReference>
<dbReference type="InterPro" id="IPR014284">
    <property type="entry name" value="RNA_pol_sigma-70_dom"/>
</dbReference>
<keyword evidence="2" id="KW-0805">Transcription regulation</keyword>
<dbReference type="SUPFAM" id="SSF88946">
    <property type="entry name" value="Sigma2 domain of RNA polymerase sigma factors"/>
    <property type="match status" value="1"/>
</dbReference>
<dbReference type="Pfam" id="PF08281">
    <property type="entry name" value="Sigma70_r4_2"/>
    <property type="match status" value="1"/>
</dbReference>
<dbReference type="EMBL" id="BAAARE010000013">
    <property type="protein sequence ID" value="GAA2491149.1"/>
    <property type="molecule type" value="Genomic_DNA"/>
</dbReference>
<dbReference type="NCBIfam" id="TIGR02937">
    <property type="entry name" value="sigma70-ECF"/>
    <property type="match status" value="1"/>
</dbReference>
<organism evidence="8 9">
    <name type="scientific">Terrabacter carboxydivorans</name>
    <dbReference type="NCBI Taxonomy" id="619730"/>
    <lineage>
        <taxon>Bacteria</taxon>
        <taxon>Bacillati</taxon>
        <taxon>Actinomycetota</taxon>
        <taxon>Actinomycetes</taxon>
        <taxon>Micrococcales</taxon>
        <taxon>Intrasporangiaceae</taxon>
        <taxon>Terrabacter</taxon>
    </lineage>
</organism>
<dbReference type="InterPro" id="IPR013325">
    <property type="entry name" value="RNA_pol_sigma_r2"/>
</dbReference>
<comment type="similarity">
    <text evidence="1">Belongs to the sigma-70 factor family. ECF subfamily.</text>
</comment>
<evidence type="ECO:0000256" key="3">
    <source>
        <dbReference type="ARBA" id="ARBA00023082"/>
    </source>
</evidence>
<name>A0ABP5Z599_9MICO</name>